<comment type="caution">
    <text evidence="8">The sequence shown here is derived from an EMBL/GenBank/DDBJ whole genome shotgun (WGS) entry which is preliminary data.</text>
</comment>
<feature type="domain" description="RlmG N-terminal" evidence="7">
    <location>
        <begin position="16"/>
        <end position="183"/>
    </location>
</feature>
<evidence type="ECO:0000256" key="3">
    <source>
        <dbReference type="ARBA" id="ARBA00022603"/>
    </source>
</evidence>
<gene>
    <name evidence="8" type="ORF">H9932_09180</name>
</gene>
<protein>
    <submittedName>
        <fullName evidence="8">Methyltransferase</fullName>
    </submittedName>
</protein>
<dbReference type="Gene3D" id="3.40.50.150">
    <property type="entry name" value="Vaccinia Virus protein VP39"/>
    <property type="match status" value="2"/>
</dbReference>
<dbReference type="GO" id="GO:0003676">
    <property type="term" value="F:nucleic acid binding"/>
    <property type="evidence" value="ECO:0007669"/>
    <property type="project" value="InterPro"/>
</dbReference>
<keyword evidence="2" id="KW-0698">rRNA processing</keyword>
<dbReference type="Pfam" id="PF26049">
    <property type="entry name" value="RLMG_N"/>
    <property type="match status" value="1"/>
</dbReference>
<dbReference type="InterPro" id="IPR058679">
    <property type="entry name" value="RlmG_N"/>
</dbReference>
<dbReference type="GO" id="GO:0032259">
    <property type="term" value="P:methylation"/>
    <property type="evidence" value="ECO:0007669"/>
    <property type="project" value="UniProtKB-KW"/>
</dbReference>
<feature type="region of interest" description="Disordered" evidence="5">
    <location>
        <begin position="412"/>
        <end position="440"/>
    </location>
</feature>
<dbReference type="InterPro" id="IPR029063">
    <property type="entry name" value="SAM-dependent_MTases_sf"/>
</dbReference>
<feature type="domain" description="Methyltransferase small" evidence="6">
    <location>
        <begin position="271"/>
        <end position="409"/>
    </location>
</feature>
<evidence type="ECO:0000256" key="5">
    <source>
        <dbReference type="SAM" id="MobiDB-lite"/>
    </source>
</evidence>
<dbReference type="Proteomes" id="UP000823854">
    <property type="component" value="Unassembled WGS sequence"/>
</dbReference>
<sequence length="440" mass="44774">MTSSDPAPLPDVPAPDQTERVILRAAEEEGGTGCPCDLIVLGDSTGALTAAALELVAAQSEAKVWSWGTSCAATAALARLLPGPLAAGRLVLPTGDDPVPLEEFAAGAEAHLVLARLPKSLAALEDLARRLAVLAARGGREDLALVAGGRIKHMTRSQNDVLATAFAEVRGSRGLGKSRALIASAPRPETTIAEPVPGRATVTVRGQRRELSLRGVGGVFGGARADAGSLLLVGALDAALLSGEIVTAHAEEFDATGTGPGAGAVPAAGPGAAVDLGCGNGLLTAYLAAALPGARVLGSDDDADAVSATRATLAASRLDRDGVEVAWDESLSQVAEGSVDLVVLNPPFHDGTVVDATLVQGLLDAAVRVLRPGGQLWFVHNSHLRYRGEVEARFPQVRQRARDRRFTVLSAVAGRGTRDAGESGEAGSDGHDGGEGSSDD</sequence>
<evidence type="ECO:0000313" key="9">
    <source>
        <dbReference type="Proteomes" id="UP000823854"/>
    </source>
</evidence>
<evidence type="ECO:0000256" key="4">
    <source>
        <dbReference type="ARBA" id="ARBA00022679"/>
    </source>
</evidence>
<keyword evidence="4" id="KW-0808">Transferase</keyword>
<evidence type="ECO:0000313" key="8">
    <source>
        <dbReference type="EMBL" id="HJC69831.1"/>
    </source>
</evidence>
<name>A0A9D2Q1L5_9MICO</name>
<dbReference type="GO" id="GO:0006364">
    <property type="term" value="P:rRNA processing"/>
    <property type="evidence" value="ECO:0007669"/>
    <property type="project" value="UniProtKB-KW"/>
</dbReference>
<proteinExistence type="predicted"/>
<reference evidence="8" key="2">
    <citation type="submission" date="2021-04" db="EMBL/GenBank/DDBJ databases">
        <authorList>
            <person name="Gilroy R."/>
        </authorList>
    </citation>
    <scope>NUCLEOTIDE SEQUENCE</scope>
    <source>
        <strain evidence="8">CHK130-7132</strain>
    </source>
</reference>
<accession>A0A9D2Q1L5</accession>
<dbReference type="GO" id="GO:0008170">
    <property type="term" value="F:N-methyltransferase activity"/>
    <property type="evidence" value="ECO:0007669"/>
    <property type="project" value="UniProtKB-ARBA"/>
</dbReference>
<evidence type="ECO:0000259" key="6">
    <source>
        <dbReference type="Pfam" id="PF05175"/>
    </source>
</evidence>
<reference evidence="8" key="1">
    <citation type="journal article" date="2021" name="PeerJ">
        <title>Extensive microbial diversity within the chicken gut microbiome revealed by metagenomics and culture.</title>
        <authorList>
            <person name="Gilroy R."/>
            <person name="Ravi A."/>
            <person name="Getino M."/>
            <person name="Pursley I."/>
            <person name="Horton D.L."/>
            <person name="Alikhan N.F."/>
            <person name="Baker D."/>
            <person name="Gharbi K."/>
            <person name="Hall N."/>
            <person name="Watson M."/>
            <person name="Adriaenssens E.M."/>
            <person name="Foster-Nyarko E."/>
            <person name="Jarju S."/>
            <person name="Secka A."/>
            <person name="Antonio M."/>
            <person name="Oren A."/>
            <person name="Chaudhuri R.R."/>
            <person name="La Ragione R."/>
            <person name="Hildebrand F."/>
            <person name="Pallen M.J."/>
        </authorList>
    </citation>
    <scope>NUCLEOTIDE SEQUENCE</scope>
    <source>
        <strain evidence="8">CHK130-7132</strain>
    </source>
</reference>
<dbReference type="SUPFAM" id="SSF53335">
    <property type="entry name" value="S-adenosyl-L-methionine-dependent methyltransferases"/>
    <property type="match status" value="1"/>
</dbReference>
<dbReference type="GO" id="GO:0008757">
    <property type="term" value="F:S-adenosylmethionine-dependent methyltransferase activity"/>
    <property type="evidence" value="ECO:0007669"/>
    <property type="project" value="InterPro"/>
</dbReference>
<dbReference type="PROSITE" id="PS00092">
    <property type="entry name" value="N6_MTASE"/>
    <property type="match status" value="1"/>
</dbReference>
<keyword evidence="1" id="KW-0963">Cytoplasm</keyword>
<keyword evidence="3 8" id="KW-0489">Methyltransferase</keyword>
<dbReference type="PANTHER" id="PTHR47816">
    <property type="entry name" value="RIBOSOMAL RNA SMALL SUBUNIT METHYLTRANSFERASE C"/>
    <property type="match status" value="1"/>
</dbReference>
<dbReference type="EMBL" id="DWWC01000189">
    <property type="protein sequence ID" value="HJC69831.1"/>
    <property type="molecule type" value="Genomic_DNA"/>
</dbReference>
<dbReference type="AlphaFoldDB" id="A0A9D2Q1L5"/>
<dbReference type="InterPro" id="IPR046977">
    <property type="entry name" value="RsmC/RlmG"/>
</dbReference>
<dbReference type="InterPro" id="IPR002052">
    <property type="entry name" value="DNA_methylase_N6_adenine_CS"/>
</dbReference>
<dbReference type="InterPro" id="IPR007848">
    <property type="entry name" value="Small_mtfrase_dom"/>
</dbReference>
<evidence type="ECO:0000259" key="7">
    <source>
        <dbReference type="Pfam" id="PF26049"/>
    </source>
</evidence>
<dbReference type="PANTHER" id="PTHR47816:SF4">
    <property type="entry name" value="RIBOSOMAL RNA SMALL SUBUNIT METHYLTRANSFERASE C"/>
    <property type="match status" value="1"/>
</dbReference>
<dbReference type="CDD" id="cd02440">
    <property type="entry name" value="AdoMet_MTases"/>
    <property type="match status" value="1"/>
</dbReference>
<evidence type="ECO:0000256" key="2">
    <source>
        <dbReference type="ARBA" id="ARBA00022552"/>
    </source>
</evidence>
<organism evidence="8 9">
    <name type="scientific">Candidatus Brachybacterium intestinipullorum</name>
    <dbReference type="NCBI Taxonomy" id="2838512"/>
    <lineage>
        <taxon>Bacteria</taxon>
        <taxon>Bacillati</taxon>
        <taxon>Actinomycetota</taxon>
        <taxon>Actinomycetes</taxon>
        <taxon>Micrococcales</taxon>
        <taxon>Dermabacteraceae</taxon>
        <taxon>Brachybacterium</taxon>
    </lineage>
</organism>
<dbReference type="Pfam" id="PF05175">
    <property type="entry name" value="MTS"/>
    <property type="match status" value="1"/>
</dbReference>
<evidence type="ECO:0000256" key="1">
    <source>
        <dbReference type="ARBA" id="ARBA00022490"/>
    </source>
</evidence>